<dbReference type="GO" id="GO:0016020">
    <property type="term" value="C:membrane"/>
    <property type="evidence" value="ECO:0007669"/>
    <property type="project" value="UniProtKB-SubCell"/>
</dbReference>
<reference evidence="6 7" key="1">
    <citation type="submission" date="2018-08" db="EMBL/GenBank/DDBJ databases">
        <title>Genomic Encyclopedia of Type Strains, Phase IV (KMG-IV): sequencing the most valuable type-strain genomes for metagenomic binning, comparative biology and taxonomic classification.</title>
        <authorList>
            <person name="Goeker M."/>
        </authorList>
    </citation>
    <scope>NUCLEOTIDE SEQUENCE [LARGE SCALE GENOMIC DNA]</scope>
    <source>
        <strain evidence="6 7">DSM 25527</strain>
    </source>
</reference>
<evidence type="ECO:0000256" key="3">
    <source>
        <dbReference type="ARBA" id="ARBA00022946"/>
    </source>
</evidence>
<name>A0A397NTJ5_9SPHN</name>
<dbReference type="SMART" id="SM00978">
    <property type="entry name" value="Tim44"/>
    <property type="match status" value="1"/>
</dbReference>
<comment type="caution">
    <text evidence="6">The sequence shown here is derived from an EMBL/GenBank/DDBJ whole genome shotgun (WGS) entry which is preliminary data.</text>
</comment>
<evidence type="ECO:0000256" key="2">
    <source>
        <dbReference type="ARBA" id="ARBA00009597"/>
    </source>
</evidence>
<dbReference type="InterPro" id="IPR039544">
    <property type="entry name" value="Tim44-like"/>
</dbReference>
<dbReference type="GO" id="GO:0030150">
    <property type="term" value="P:protein import into mitochondrial matrix"/>
    <property type="evidence" value="ECO:0007669"/>
    <property type="project" value="TreeGrafter"/>
</dbReference>
<dbReference type="PIRSF" id="PIRSF031890">
    <property type="entry name" value="UCP031890_transporter_Tim44"/>
    <property type="match status" value="1"/>
</dbReference>
<dbReference type="InterPro" id="IPR016985">
    <property type="entry name" value="UCP031890_Tim44-rel"/>
</dbReference>
<keyword evidence="3" id="KW-0809">Transit peptide</keyword>
<comment type="subcellular location">
    <subcellularLocation>
        <location evidence="1">Membrane</location>
    </subcellularLocation>
</comment>
<dbReference type="InterPro" id="IPR032710">
    <property type="entry name" value="NTF2-like_dom_sf"/>
</dbReference>
<dbReference type="OrthoDB" id="9798618at2"/>
<evidence type="ECO:0000256" key="4">
    <source>
        <dbReference type="ARBA" id="ARBA00023136"/>
    </source>
</evidence>
<dbReference type="InterPro" id="IPR007379">
    <property type="entry name" value="Tim44-like_dom"/>
</dbReference>
<accession>A0A397NTJ5</accession>
<dbReference type="Proteomes" id="UP000266568">
    <property type="component" value="Unassembled WGS sequence"/>
</dbReference>
<dbReference type="PANTHER" id="PTHR10721:SF1">
    <property type="entry name" value="MITOCHONDRIAL IMPORT INNER MEMBRANE TRANSLOCASE SUBUNIT TIM44"/>
    <property type="match status" value="1"/>
</dbReference>
<evidence type="ECO:0000259" key="5">
    <source>
        <dbReference type="SMART" id="SM00978"/>
    </source>
</evidence>
<proteinExistence type="inferred from homology"/>
<dbReference type="GO" id="GO:0051087">
    <property type="term" value="F:protein-folding chaperone binding"/>
    <property type="evidence" value="ECO:0007669"/>
    <property type="project" value="TreeGrafter"/>
</dbReference>
<organism evidence="6 7">
    <name type="scientific">Hephaestia caeni</name>
    <dbReference type="NCBI Taxonomy" id="645617"/>
    <lineage>
        <taxon>Bacteria</taxon>
        <taxon>Pseudomonadati</taxon>
        <taxon>Pseudomonadota</taxon>
        <taxon>Alphaproteobacteria</taxon>
        <taxon>Sphingomonadales</taxon>
        <taxon>Sphingomonadaceae</taxon>
        <taxon>Hephaestia</taxon>
    </lineage>
</organism>
<dbReference type="Pfam" id="PF04280">
    <property type="entry name" value="Tim44"/>
    <property type="match status" value="1"/>
</dbReference>
<evidence type="ECO:0000256" key="1">
    <source>
        <dbReference type="ARBA" id="ARBA00004370"/>
    </source>
</evidence>
<dbReference type="SUPFAM" id="SSF54427">
    <property type="entry name" value="NTF2-like"/>
    <property type="match status" value="1"/>
</dbReference>
<dbReference type="NCBIfam" id="NF033779">
    <property type="entry name" value="Tim44_TimA_adap"/>
    <property type="match status" value="1"/>
</dbReference>
<keyword evidence="4" id="KW-0472">Membrane</keyword>
<feature type="domain" description="Tim44-like" evidence="5">
    <location>
        <begin position="67"/>
        <end position="213"/>
    </location>
</feature>
<evidence type="ECO:0000313" key="7">
    <source>
        <dbReference type="Proteomes" id="UP000266568"/>
    </source>
</evidence>
<dbReference type="EMBL" id="QXDC01000005">
    <property type="protein sequence ID" value="RIA36741.1"/>
    <property type="molecule type" value="Genomic_DNA"/>
</dbReference>
<keyword evidence="7" id="KW-1185">Reference proteome</keyword>
<sequence length="214" mass="23178">MFYVVLLAMVAAFLALRLYMVLGKRTGHEQPLARAAEERVPLPAIPRTIDAVAEPRDTGARTIEPGAEAGLRAIVSAEGGFDVTQFLEGAQSAYRMILEAFWKGDRDALGWLTEADVANAFGEAIDTREAAGHTLDNRLVSIEHAVITNAQLQGRNAQITVRFDADIAAVTRDADGNVVAGSLTDAVETHDVWTFARTLKSDDPNWKLSDTDEA</sequence>
<evidence type="ECO:0000313" key="6">
    <source>
        <dbReference type="EMBL" id="RIA36741.1"/>
    </source>
</evidence>
<gene>
    <name evidence="6" type="ORF">DFR49_4028</name>
</gene>
<dbReference type="Gene3D" id="3.10.450.240">
    <property type="match status" value="1"/>
</dbReference>
<dbReference type="AlphaFoldDB" id="A0A397NTJ5"/>
<dbReference type="PANTHER" id="PTHR10721">
    <property type="entry name" value="MITOCHONDRIAL IMPORT INNER MEMBRANE TRANSLOCASE SUBUNIT TIM44"/>
    <property type="match status" value="1"/>
</dbReference>
<protein>
    <submittedName>
        <fullName evidence="6">Tim44-like domain-containing protein</fullName>
    </submittedName>
</protein>
<comment type="similarity">
    <text evidence="2">Belongs to the Tim44 family.</text>
</comment>